<comment type="caution">
    <text evidence="1">The sequence shown here is derived from an EMBL/GenBank/DDBJ whole genome shotgun (WGS) entry which is preliminary data.</text>
</comment>
<protein>
    <submittedName>
        <fullName evidence="1">Uncharacterized protein</fullName>
    </submittedName>
</protein>
<evidence type="ECO:0000313" key="1">
    <source>
        <dbReference type="EMBL" id="MBB1519296.1"/>
    </source>
</evidence>
<sequence length="335" mass="36048">MQETYKMAGRVAAHSVLSVSGGELLVPIYGYLTADGKTKMVRVASPSAEEAMADGQKMYNDNPYQAAGGTWAVDAFITLPDVGKVDALLINICTYGEPKRELQMAIPYRHAQSSEGFAVFKPKLTALTNLEVSELQPLMDAFFSGRDEHTEAAALWQEKGQEQPTAVSGFAGFAANEWATLRDAPLAVFFMVGAADGNIDAKELKAFEKLFKESGKYPSVLMQRVMAELTPFTPQGQALLMDFLKRFTSGQFNAPQYFASINTLLSTNSEEESAVAFKNDLLAFGSAVASASGGGFLGFGSKISKEEKAVLGVIEALLSSPSELGQFMADLVRPT</sequence>
<proteinExistence type="predicted"/>
<keyword evidence="2" id="KW-1185">Reference proteome</keyword>
<dbReference type="Proteomes" id="UP000581189">
    <property type="component" value="Unassembled WGS sequence"/>
</dbReference>
<reference evidence="1 2" key="1">
    <citation type="submission" date="2020-08" db="EMBL/GenBank/DDBJ databases">
        <authorList>
            <person name="Kim C.M."/>
        </authorList>
    </citation>
    <scope>NUCLEOTIDE SEQUENCE [LARGE SCALE GENOMIC DNA]</scope>
    <source>
        <strain evidence="1 2">SR9</strain>
    </source>
</reference>
<organism evidence="1 2">
    <name type="scientific">Aquipseudomonas guryensis</name>
    <dbReference type="NCBI Taxonomy" id="2759165"/>
    <lineage>
        <taxon>Bacteria</taxon>
        <taxon>Pseudomonadati</taxon>
        <taxon>Pseudomonadota</taxon>
        <taxon>Gammaproteobacteria</taxon>
        <taxon>Pseudomonadales</taxon>
        <taxon>Pseudomonadaceae</taxon>
        <taxon>Aquipseudomonas</taxon>
    </lineage>
</organism>
<gene>
    <name evidence="1" type="ORF">H3H45_08620</name>
</gene>
<evidence type="ECO:0000313" key="2">
    <source>
        <dbReference type="Proteomes" id="UP000581189"/>
    </source>
</evidence>
<dbReference type="RefSeq" id="WP_182833326.1">
    <property type="nucleotide sequence ID" value="NZ_JACJFN010000002.1"/>
</dbReference>
<dbReference type="EMBL" id="JACJFN010000002">
    <property type="protein sequence ID" value="MBB1519296.1"/>
    <property type="molecule type" value="Genomic_DNA"/>
</dbReference>
<dbReference type="AlphaFoldDB" id="A0A7W4H356"/>
<name>A0A7W4H356_9GAMM</name>
<accession>A0A7W4H356</accession>